<evidence type="ECO:0000256" key="4">
    <source>
        <dbReference type="ARBA" id="ARBA00022801"/>
    </source>
</evidence>
<dbReference type="EMBL" id="QRTC01000009">
    <property type="protein sequence ID" value="RGQ42845.1"/>
    <property type="molecule type" value="Genomic_DNA"/>
</dbReference>
<dbReference type="PANTHER" id="PTHR13604">
    <property type="entry name" value="DC12-RELATED"/>
    <property type="match status" value="1"/>
</dbReference>
<dbReference type="Gene3D" id="3.90.1680.10">
    <property type="entry name" value="SOS response associated peptidase-like"/>
    <property type="match status" value="1"/>
</dbReference>
<dbReference type="InterPro" id="IPR036590">
    <property type="entry name" value="SRAP-like"/>
</dbReference>
<organism evidence="9 10">
    <name type="scientific">[Clostridium] leptum</name>
    <dbReference type="NCBI Taxonomy" id="1535"/>
    <lineage>
        <taxon>Bacteria</taxon>
        <taxon>Bacillati</taxon>
        <taxon>Bacillota</taxon>
        <taxon>Clostridia</taxon>
        <taxon>Eubacteriales</taxon>
        <taxon>Oscillospiraceae</taxon>
        <taxon>Oscillospiraceae incertae sedis</taxon>
    </lineage>
</organism>
<proteinExistence type="inferred from homology"/>
<dbReference type="AlphaFoldDB" id="A0A412AZA4"/>
<dbReference type="PANTHER" id="PTHR13604:SF0">
    <property type="entry name" value="ABASIC SITE PROCESSING PROTEIN HMCES"/>
    <property type="match status" value="1"/>
</dbReference>
<keyword evidence="4 8" id="KW-0378">Hydrolase</keyword>
<dbReference type="SUPFAM" id="SSF143081">
    <property type="entry name" value="BB1717-like"/>
    <property type="match status" value="1"/>
</dbReference>
<dbReference type="GO" id="GO:0016829">
    <property type="term" value="F:lyase activity"/>
    <property type="evidence" value="ECO:0007669"/>
    <property type="project" value="UniProtKB-KW"/>
</dbReference>
<evidence type="ECO:0000256" key="2">
    <source>
        <dbReference type="ARBA" id="ARBA00022670"/>
    </source>
</evidence>
<dbReference type="Proteomes" id="UP000284751">
    <property type="component" value="Unassembled WGS sequence"/>
</dbReference>
<evidence type="ECO:0000313" key="9">
    <source>
        <dbReference type="EMBL" id="RGQ42845.1"/>
    </source>
</evidence>
<protein>
    <recommendedName>
        <fullName evidence="8">Abasic site processing protein</fullName>
        <ecNumber evidence="8">3.4.-.-</ecNumber>
    </recommendedName>
</protein>
<evidence type="ECO:0000256" key="1">
    <source>
        <dbReference type="ARBA" id="ARBA00008136"/>
    </source>
</evidence>
<keyword evidence="2 8" id="KW-0645">Protease</keyword>
<dbReference type="GO" id="GO:0008233">
    <property type="term" value="F:peptidase activity"/>
    <property type="evidence" value="ECO:0007669"/>
    <property type="project" value="UniProtKB-KW"/>
</dbReference>
<reference evidence="9 10" key="1">
    <citation type="submission" date="2018-08" db="EMBL/GenBank/DDBJ databases">
        <title>A genome reference for cultivated species of the human gut microbiota.</title>
        <authorList>
            <person name="Zou Y."/>
            <person name="Xue W."/>
            <person name="Luo G."/>
        </authorList>
    </citation>
    <scope>NUCLEOTIDE SEQUENCE [LARGE SCALE GENOMIC DNA]</scope>
    <source>
        <strain evidence="9 10">AF28-26</strain>
    </source>
</reference>
<gene>
    <name evidence="9" type="ORF">DWY99_03905</name>
</gene>
<evidence type="ECO:0000256" key="6">
    <source>
        <dbReference type="ARBA" id="ARBA00023125"/>
    </source>
</evidence>
<evidence type="ECO:0000256" key="8">
    <source>
        <dbReference type="RuleBase" id="RU364100"/>
    </source>
</evidence>
<evidence type="ECO:0000256" key="3">
    <source>
        <dbReference type="ARBA" id="ARBA00022763"/>
    </source>
</evidence>
<dbReference type="GO" id="GO:0106300">
    <property type="term" value="P:protein-DNA covalent cross-linking repair"/>
    <property type="evidence" value="ECO:0007669"/>
    <property type="project" value="InterPro"/>
</dbReference>
<name>A0A412AZA4_9FIRM</name>
<comment type="caution">
    <text evidence="9">The sequence shown here is derived from an EMBL/GenBank/DDBJ whole genome shotgun (WGS) entry which is preliminary data.</text>
</comment>
<keyword evidence="7" id="KW-0456">Lyase</keyword>
<evidence type="ECO:0000256" key="5">
    <source>
        <dbReference type="ARBA" id="ARBA00023124"/>
    </source>
</evidence>
<evidence type="ECO:0000313" key="10">
    <source>
        <dbReference type="Proteomes" id="UP000284751"/>
    </source>
</evidence>
<dbReference type="GO" id="GO:0003697">
    <property type="term" value="F:single-stranded DNA binding"/>
    <property type="evidence" value="ECO:0007669"/>
    <property type="project" value="InterPro"/>
</dbReference>
<sequence>MCGRYTLFTDEEYQDIRKIIRAVQEKGHEVKTGEIYPTNPAPILVWEGKETVPQAVKWGWPKFQGSGVLINARAETAEEKNLFRKSVYTRRCVVPTTGLYEWDQEKAKYRFILPHANTLYLAGLYNEFQGERRFLILTTEANASVSFIHSRMPVIIFREMIDTWLEDTEKAVHMLHWQQPELHIATQ</sequence>
<dbReference type="Pfam" id="PF02586">
    <property type="entry name" value="SRAP"/>
    <property type="match status" value="1"/>
</dbReference>
<accession>A0A412AZA4</accession>
<keyword evidence="3" id="KW-0227">DNA damage</keyword>
<keyword evidence="5" id="KW-0190">Covalent protein-DNA linkage</keyword>
<dbReference type="InterPro" id="IPR003738">
    <property type="entry name" value="SRAP"/>
</dbReference>
<keyword evidence="6" id="KW-0238">DNA-binding</keyword>
<evidence type="ECO:0000256" key="7">
    <source>
        <dbReference type="ARBA" id="ARBA00023239"/>
    </source>
</evidence>
<dbReference type="GO" id="GO:0006508">
    <property type="term" value="P:proteolysis"/>
    <property type="evidence" value="ECO:0007669"/>
    <property type="project" value="UniProtKB-KW"/>
</dbReference>
<dbReference type="EC" id="3.4.-.-" evidence="8"/>
<comment type="similarity">
    <text evidence="1 8">Belongs to the SOS response-associated peptidase family.</text>
</comment>